<dbReference type="SUPFAM" id="SSF46689">
    <property type="entry name" value="Homeodomain-like"/>
    <property type="match status" value="1"/>
</dbReference>
<dbReference type="Pfam" id="PF07494">
    <property type="entry name" value="Reg_prop"/>
    <property type="match status" value="4"/>
</dbReference>
<evidence type="ECO:0000256" key="3">
    <source>
        <dbReference type="ARBA" id="ARBA00022553"/>
    </source>
</evidence>
<dbReference type="InterPro" id="IPR011110">
    <property type="entry name" value="Reg_prop"/>
</dbReference>
<dbReference type="PROSITE" id="PS50109">
    <property type="entry name" value="HIS_KIN"/>
    <property type="match status" value="1"/>
</dbReference>
<dbReference type="SMART" id="SM00448">
    <property type="entry name" value="REC"/>
    <property type="match status" value="1"/>
</dbReference>
<dbReference type="Gene3D" id="2.130.10.10">
    <property type="entry name" value="YVTN repeat-like/Quinoprotein amine dehydrogenase"/>
    <property type="match status" value="2"/>
</dbReference>
<dbReference type="SMART" id="SM00387">
    <property type="entry name" value="HATPase_c"/>
    <property type="match status" value="1"/>
</dbReference>
<dbReference type="PROSITE" id="PS50110">
    <property type="entry name" value="RESPONSE_REGULATORY"/>
    <property type="match status" value="1"/>
</dbReference>
<evidence type="ECO:0000256" key="6">
    <source>
        <dbReference type="ARBA" id="ARBA00023163"/>
    </source>
</evidence>
<dbReference type="SUPFAM" id="SSF47384">
    <property type="entry name" value="Homodimeric domain of signal transducing histidine kinase"/>
    <property type="match status" value="1"/>
</dbReference>
<dbReference type="Pfam" id="PF00072">
    <property type="entry name" value="Response_reg"/>
    <property type="match status" value="1"/>
</dbReference>
<dbReference type="InterPro" id="IPR036097">
    <property type="entry name" value="HisK_dim/P_sf"/>
</dbReference>
<dbReference type="Gene3D" id="2.60.40.10">
    <property type="entry name" value="Immunoglobulins"/>
    <property type="match status" value="1"/>
</dbReference>
<dbReference type="InterPro" id="IPR018060">
    <property type="entry name" value="HTH_AraC"/>
</dbReference>
<keyword evidence="4" id="KW-0805">Transcription regulation</keyword>
<comment type="catalytic activity">
    <reaction evidence="1">
        <text>ATP + protein L-histidine = ADP + protein N-phospho-L-histidine.</text>
        <dbReference type="EC" id="2.7.13.3"/>
    </reaction>
</comment>
<reference evidence="12 13" key="1">
    <citation type="submission" date="2024-02" db="EMBL/GenBank/DDBJ databases">
        <title>Whole genome sequencing of Parabacteroides sp. AD58.</title>
        <authorList>
            <person name="Chaplin A.V."/>
            <person name="Pikina A.P."/>
            <person name="Sokolova S.R."/>
            <person name="Korostin D.O."/>
            <person name="Efimov B.A."/>
        </authorList>
    </citation>
    <scope>NUCLEOTIDE SEQUENCE [LARGE SCALE GENOMIC DNA]</scope>
    <source>
        <strain evidence="12 13">AD58</strain>
    </source>
</reference>
<proteinExistence type="predicted"/>
<dbReference type="PANTHER" id="PTHR43547:SF2">
    <property type="entry name" value="HYBRID SIGNAL TRANSDUCTION HISTIDINE KINASE C"/>
    <property type="match status" value="1"/>
</dbReference>
<dbReference type="InterPro" id="IPR018062">
    <property type="entry name" value="HTH_AraC-typ_CS"/>
</dbReference>
<evidence type="ECO:0000313" key="12">
    <source>
        <dbReference type="EMBL" id="WWV65652.1"/>
    </source>
</evidence>
<dbReference type="CDD" id="cd00146">
    <property type="entry name" value="PKD"/>
    <property type="match status" value="1"/>
</dbReference>
<organism evidence="12 13">
    <name type="scientific">Parabacteroides absconsus</name>
    <dbReference type="NCBI Taxonomy" id="2951805"/>
    <lineage>
        <taxon>Bacteria</taxon>
        <taxon>Pseudomonadati</taxon>
        <taxon>Bacteroidota</taxon>
        <taxon>Bacteroidia</taxon>
        <taxon>Bacteroidales</taxon>
        <taxon>Tannerellaceae</taxon>
        <taxon>Parabacteroides</taxon>
    </lineage>
</organism>
<dbReference type="InterPro" id="IPR036890">
    <property type="entry name" value="HATPase_C_sf"/>
</dbReference>
<dbReference type="Proteomes" id="UP001320603">
    <property type="component" value="Chromosome"/>
</dbReference>
<feature type="modified residue" description="4-aspartylphosphate" evidence="7">
    <location>
        <position position="1113"/>
    </location>
</feature>
<dbReference type="EMBL" id="CP146284">
    <property type="protein sequence ID" value="WWV65652.1"/>
    <property type="molecule type" value="Genomic_DNA"/>
</dbReference>
<dbReference type="InterPro" id="IPR003661">
    <property type="entry name" value="HisK_dim/P_dom"/>
</dbReference>
<dbReference type="CDD" id="cd17574">
    <property type="entry name" value="REC_OmpR"/>
    <property type="match status" value="1"/>
</dbReference>
<dbReference type="PROSITE" id="PS00041">
    <property type="entry name" value="HTH_ARAC_FAMILY_1"/>
    <property type="match status" value="1"/>
</dbReference>
<dbReference type="Gene3D" id="1.10.287.130">
    <property type="match status" value="1"/>
</dbReference>
<dbReference type="Pfam" id="PF00512">
    <property type="entry name" value="HisKA"/>
    <property type="match status" value="1"/>
</dbReference>
<dbReference type="InterPro" id="IPR013783">
    <property type="entry name" value="Ig-like_fold"/>
</dbReference>
<gene>
    <name evidence="12" type="ORF">NEE14_011680</name>
</gene>
<keyword evidence="5" id="KW-0238">DNA-binding</keyword>
<dbReference type="Gene3D" id="1.10.10.60">
    <property type="entry name" value="Homeodomain-like"/>
    <property type="match status" value="1"/>
</dbReference>
<evidence type="ECO:0000259" key="11">
    <source>
        <dbReference type="PROSITE" id="PS50110"/>
    </source>
</evidence>
<feature type="chain" id="PRO_5046528178" description="histidine kinase" evidence="8">
    <location>
        <begin position="22"/>
        <end position="1314"/>
    </location>
</feature>
<keyword evidence="13" id="KW-1185">Reference proteome</keyword>
<evidence type="ECO:0000259" key="10">
    <source>
        <dbReference type="PROSITE" id="PS50109"/>
    </source>
</evidence>
<dbReference type="InterPro" id="IPR004358">
    <property type="entry name" value="Sig_transdc_His_kin-like_C"/>
</dbReference>
<keyword evidence="6" id="KW-0804">Transcription</keyword>
<evidence type="ECO:0000256" key="8">
    <source>
        <dbReference type="SAM" id="SignalP"/>
    </source>
</evidence>
<dbReference type="SMART" id="SM00388">
    <property type="entry name" value="HisKA"/>
    <property type="match status" value="1"/>
</dbReference>
<dbReference type="EC" id="2.7.13.3" evidence="2"/>
<dbReference type="PANTHER" id="PTHR43547">
    <property type="entry name" value="TWO-COMPONENT HISTIDINE KINASE"/>
    <property type="match status" value="1"/>
</dbReference>
<evidence type="ECO:0000256" key="5">
    <source>
        <dbReference type="ARBA" id="ARBA00023125"/>
    </source>
</evidence>
<evidence type="ECO:0000256" key="4">
    <source>
        <dbReference type="ARBA" id="ARBA00023015"/>
    </source>
</evidence>
<dbReference type="InterPro" id="IPR009057">
    <property type="entry name" value="Homeodomain-like_sf"/>
</dbReference>
<accession>A0ABZ2IM75</accession>
<dbReference type="SUPFAM" id="SSF63829">
    <property type="entry name" value="Calcium-dependent phosphotriesterase"/>
    <property type="match status" value="3"/>
</dbReference>
<dbReference type="PROSITE" id="PS01124">
    <property type="entry name" value="HTH_ARAC_FAMILY_2"/>
    <property type="match status" value="1"/>
</dbReference>
<dbReference type="InterPro" id="IPR011006">
    <property type="entry name" value="CheY-like_superfamily"/>
</dbReference>
<dbReference type="CDD" id="cd00075">
    <property type="entry name" value="HATPase"/>
    <property type="match status" value="1"/>
</dbReference>
<protein>
    <recommendedName>
        <fullName evidence="2">histidine kinase</fullName>
        <ecNumber evidence="2">2.7.13.3</ecNumber>
    </recommendedName>
</protein>
<evidence type="ECO:0000259" key="9">
    <source>
        <dbReference type="PROSITE" id="PS01124"/>
    </source>
</evidence>
<feature type="signal peptide" evidence="8">
    <location>
        <begin position="1"/>
        <end position="21"/>
    </location>
</feature>
<dbReference type="RefSeq" id="WP_251966639.1">
    <property type="nucleotide sequence ID" value="NZ_CP146284.1"/>
</dbReference>
<name>A0ABZ2IM75_9BACT</name>
<dbReference type="Pfam" id="PF12833">
    <property type="entry name" value="HTH_18"/>
    <property type="match status" value="1"/>
</dbReference>
<dbReference type="Gene3D" id="3.40.50.2300">
    <property type="match status" value="1"/>
</dbReference>
<evidence type="ECO:0000256" key="7">
    <source>
        <dbReference type="PROSITE-ProRule" id="PRU00169"/>
    </source>
</evidence>
<dbReference type="InterPro" id="IPR001789">
    <property type="entry name" value="Sig_transdc_resp-reg_receiver"/>
</dbReference>
<dbReference type="SMART" id="SM00342">
    <property type="entry name" value="HTH_ARAC"/>
    <property type="match status" value="1"/>
</dbReference>
<evidence type="ECO:0000256" key="2">
    <source>
        <dbReference type="ARBA" id="ARBA00012438"/>
    </source>
</evidence>
<evidence type="ECO:0000313" key="13">
    <source>
        <dbReference type="Proteomes" id="UP001320603"/>
    </source>
</evidence>
<dbReference type="InterPro" id="IPR011123">
    <property type="entry name" value="Y_Y_Y"/>
</dbReference>
<dbReference type="InterPro" id="IPR003594">
    <property type="entry name" value="HATPase_dom"/>
</dbReference>
<dbReference type="SUPFAM" id="SSF55874">
    <property type="entry name" value="ATPase domain of HSP90 chaperone/DNA topoisomerase II/histidine kinase"/>
    <property type="match status" value="1"/>
</dbReference>
<feature type="domain" description="Response regulatory" evidence="11">
    <location>
        <begin position="1065"/>
        <end position="1180"/>
    </location>
</feature>
<sequence>MKHTLLIVCLVSLLSLFSLSAKEVNYIFRHYQVEHGLSDNMVTSCIQDKDGFIWIGTRDGLNRFDGYSFKVFRHDPEVSSTLGSNWITSLNCDQEGNLWVGTLAGLFRYDKEQESFHHLSLTANKRIPSFQFDRQNRLWMLMDGNLICYDQTDNPYRIFAHPDNLAYTSFCITTNQEIWVGDSNGSLSLIHEKEDRIETFPLFPNQPARKLQMLYPSSFAHRIYVAYEHDDIKIFDTDSHLFQDLHIQEANQLTFLINSLMEKEENELWIGTDSGLIIYQANTGECRRVQQDPRDPYALSSQYISAFCRDRENGIWICFHQNGINYYSPFQPFQIYYPGDGPNSMKGEVIRDICTDKFGNIWIGTEDAGINCLDKRTSLFTNYQPLPDNSGIAHTNIRSLAASDNFLWIGHVIHGIDKMDIQSRKVVKRYSLLKDSASTKNSSVRCIKVLREGQIYVGTDDGVYKYDYLNDCFRYAPQFPAYSVRCIYEDRLGRIWTGMFNRSFYYNPISNTGMYLPYDKLNTQRHNFVNDICEDPEGNMWFATMEGVIKYDFQTGESVHYTVKNGMPSNVVFKILPDEEGCLWISSANGLVRLETKTGLITTYTENHGLISRQFNENSAFKDTEGNFYFGSIKGFIHFHPEEVWSDPLPAKVHLHTLELDNQEHVLNISPDSPLTRVTLKHNESTFNISFSTLSFMAPASVQYAYRMNGGEGRWTDIGERNTVYFTNLLPGHYLLEVRATNLSNRWSPTVTRLEIEVLPAWWASFPAKIVYGLVILALVGSVLYWWRNKTRQEMAYNMRLFEDQKEKELYQAKIEFFIHIAHEIRTPLTLIKNPLERVLQDKGLPGKVEESLRLMDKNVSRLLSLVNQLLDFRRTEIEGYRLNFVRTNLMELLKETMGRFQESAASQGLVLNWTSSMTELYAYVDREAVTKIVSNLLANAIKYARKNIQIHFQLKDQDLIQIDFSNDGKTIPEELREKIFEPFYRVPDAAGKTGTGLGLPLARSLAEMHHGTLSLIQSTDLEMPTCFRLLLPLRQHESIQEPEEEHSIEPASDLQLTYQEGRATILVVEDNAEMRTFLAEELNSLYNVCVAVNGADAIEKMHHQSIQLVISDIMMPVMDGLELLKQIKTNVEFSHVPVILLTAKTTTQSKLEGLESGADAYIDKPFTMNLLLAQISNLLTNREHIRQFYFKSPMANMKSIAYSKTDEQFLEKLNGIILEHISDPELDVNQIAELMHISRPTLYRKIREISEMTPNDLIRITRLKRAAELLLQSDMKIYEIAEAVGFRSQSYFSTNFISQFGVSPSKYAKGNKG</sequence>
<dbReference type="CDD" id="cd00082">
    <property type="entry name" value="HisKA"/>
    <property type="match status" value="1"/>
</dbReference>
<dbReference type="SUPFAM" id="SSF52172">
    <property type="entry name" value="CheY-like"/>
    <property type="match status" value="1"/>
</dbReference>
<evidence type="ECO:0000256" key="1">
    <source>
        <dbReference type="ARBA" id="ARBA00000085"/>
    </source>
</evidence>
<feature type="domain" description="Histidine kinase" evidence="10">
    <location>
        <begin position="820"/>
        <end position="1036"/>
    </location>
</feature>
<feature type="domain" description="HTH araC/xylS-type" evidence="9">
    <location>
        <begin position="1212"/>
        <end position="1311"/>
    </location>
</feature>
<dbReference type="InterPro" id="IPR005467">
    <property type="entry name" value="His_kinase_dom"/>
</dbReference>
<dbReference type="Gene3D" id="3.30.565.10">
    <property type="entry name" value="Histidine kinase-like ATPase, C-terminal domain"/>
    <property type="match status" value="1"/>
</dbReference>
<keyword evidence="8" id="KW-0732">Signal</keyword>
<dbReference type="Pfam" id="PF02518">
    <property type="entry name" value="HATPase_c"/>
    <property type="match status" value="1"/>
</dbReference>
<keyword evidence="3 7" id="KW-0597">Phosphoprotein</keyword>
<dbReference type="Pfam" id="PF07495">
    <property type="entry name" value="Y_Y_Y"/>
    <property type="match status" value="1"/>
</dbReference>
<dbReference type="InterPro" id="IPR015943">
    <property type="entry name" value="WD40/YVTN_repeat-like_dom_sf"/>
</dbReference>
<dbReference type="PRINTS" id="PR00344">
    <property type="entry name" value="BCTRLSENSOR"/>
</dbReference>